<dbReference type="AlphaFoldDB" id="A0A915DS86"/>
<organism evidence="2 3">
    <name type="scientific">Ditylenchus dipsaci</name>
    <dbReference type="NCBI Taxonomy" id="166011"/>
    <lineage>
        <taxon>Eukaryota</taxon>
        <taxon>Metazoa</taxon>
        <taxon>Ecdysozoa</taxon>
        <taxon>Nematoda</taxon>
        <taxon>Chromadorea</taxon>
        <taxon>Rhabditida</taxon>
        <taxon>Tylenchina</taxon>
        <taxon>Tylenchomorpha</taxon>
        <taxon>Sphaerularioidea</taxon>
        <taxon>Anguinidae</taxon>
        <taxon>Anguininae</taxon>
        <taxon>Ditylenchus</taxon>
    </lineage>
</organism>
<dbReference type="Proteomes" id="UP000887574">
    <property type="component" value="Unplaced"/>
</dbReference>
<evidence type="ECO:0000256" key="1">
    <source>
        <dbReference type="SAM" id="Phobius"/>
    </source>
</evidence>
<name>A0A915DS86_9BILA</name>
<keyword evidence="1" id="KW-0472">Membrane</keyword>
<accession>A0A915DS86</accession>
<sequence>MKDCRSRLVFLQWLSCKINMHYNLQKAYQNRENLLSIRLIFPLSWIHSSIFLTYLVLVLVVKNFLFFKDALTYIIFIESATLLVNWYVFCTFAVFLWLRLKMENSTKSLAKKVAQDMEADVYFKQLRNQLG</sequence>
<keyword evidence="1" id="KW-0812">Transmembrane</keyword>
<keyword evidence="1" id="KW-1133">Transmembrane helix</keyword>
<proteinExistence type="predicted"/>
<protein>
    <submittedName>
        <fullName evidence="3">Gustatory receptor</fullName>
    </submittedName>
</protein>
<evidence type="ECO:0000313" key="2">
    <source>
        <dbReference type="Proteomes" id="UP000887574"/>
    </source>
</evidence>
<feature type="transmembrane region" description="Helical" evidence="1">
    <location>
        <begin position="39"/>
        <end position="61"/>
    </location>
</feature>
<feature type="transmembrane region" description="Helical" evidence="1">
    <location>
        <begin position="73"/>
        <end position="98"/>
    </location>
</feature>
<reference evidence="3" key="1">
    <citation type="submission" date="2022-11" db="UniProtKB">
        <authorList>
            <consortium name="WormBaseParasite"/>
        </authorList>
    </citation>
    <scope>IDENTIFICATION</scope>
</reference>
<keyword evidence="2" id="KW-1185">Reference proteome</keyword>
<evidence type="ECO:0000313" key="3">
    <source>
        <dbReference type="WBParaSite" id="jg22984"/>
    </source>
</evidence>
<dbReference type="WBParaSite" id="jg22984">
    <property type="protein sequence ID" value="jg22984"/>
    <property type="gene ID" value="jg22984"/>
</dbReference>